<dbReference type="OrthoDB" id="671668at2759"/>
<dbReference type="GO" id="GO:0003729">
    <property type="term" value="F:mRNA binding"/>
    <property type="evidence" value="ECO:0007669"/>
    <property type="project" value="TreeGrafter"/>
</dbReference>
<dbReference type="PANTHER" id="PTHR11545">
    <property type="entry name" value="RIBOSOMAL PROTEIN L13"/>
    <property type="match status" value="1"/>
</dbReference>
<dbReference type="InterPro" id="IPR005822">
    <property type="entry name" value="Ribosomal_uL13"/>
</dbReference>
<evidence type="ECO:0000256" key="2">
    <source>
        <dbReference type="ARBA" id="ARBA00022980"/>
    </source>
</evidence>
<dbReference type="PANTHER" id="PTHR11545:SF3">
    <property type="entry name" value="LARGE RIBOSOMAL SUBUNIT PROTEIN UL13"/>
    <property type="match status" value="1"/>
</dbReference>
<evidence type="ECO:0000313" key="5">
    <source>
        <dbReference type="Proteomes" id="UP000323000"/>
    </source>
</evidence>
<evidence type="ECO:0000313" key="4">
    <source>
        <dbReference type="EMBL" id="TXG63921.1"/>
    </source>
</evidence>
<name>A0A5C7I3V1_9ROSI</name>
<dbReference type="InterPro" id="IPR036899">
    <property type="entry name" value="Ribosomal_uL13_sf"/>
</dbReference>
<dbReference type="GO" id="GO:0003735">
    <property type="term" value="F:structural constituent of ribosome"/>
    <property type="evidence" value="ECO:0007669"/>
    <property type="project" value="InterPro"/>
</dbReference>
<keyword evidence="3" id="KW-0687">Ribonucleoprotein</keyword>
<proteinExistence type="inferred from homology"/>
<dbReference type="GO" id="GO:0006412">
    <property type="term" value="P:translation"/>
    <property type="evidence" value="ECO:0007669"/>
    <property type="project" value="InterPro"/>
</dbReference>
<dbReference type="GO" id="GO:0017148">
    <property type="term" value="P:negative regulation of translation"/>
    <property type="evidence" value="ECO:0007669"/>
    <property type="project" value="TreeGrafter"/>
</dbReference>
<dbReference type="Gene3D" id="3.90.1180.10">
    <property type="entry name" value="Ribosomal protein L13"/>
    <property type="match status" value="1"/>
</dbReference>
<evidence type="ECO:0000256" key="1">
    <source>
        <dbReference type="ARBA" id="ARBA00006227"/>
    </source>
</evidence>
<comment type="similarity">
    <text evidence="1">Belongs to the universal ribosomal protein uL13 family.</text>
</comment>
<gene>
    <name evidence="4" type="ORF">EZV62_010915</name>
</gene>
<dbReference type="AlphaFoldDB" id="A0A5C7I3V1"/>
<dbReference type="GO" id="GO:0022625">
    <property type="term" value="C:cytosolic large ribosomal subunit"/>
    <property type="evidence" value="ECO:0007669"/>
    <property type="project" value="TreeGrafter"/>
</dbReference>
<reference evidence="5" key="1">
    <citation type="journal article" date="2019" name="Gigascience">
        <title>De novo genome assembly of the endangered Acer yangbiense, a plant species with extremely small populations endemic to Yunnan Province, China.</title>
        <authorList>
            <person name="Yang J."/>
            <person name="Wariss H.M."/>
            <person name="Tao L."/>
            <person name="Zhang R."/>
            <person name="Yun Q."/>
            <person name="Hollingsworth P."/>
            <person name="Dao Z."/>
            <person name="Luo G."/>
            <person name="Guo H."/>
            <person name="Ma Y."/>
            <person name="Sun W."/>
        </authorList>
    </citation>
    <scope>NUCLEOTIDE SEQUENCE [LARGE SCALE GENOMIC DNA]</scope>
    <source>
        <strain evidence="5">cv. Malutang</strain>
    </source>
</reference>
<evidence type="ECO:0000256" key="3">
    <source>
        <dbReference type="ARBA" id="ARBA00023274"/>
    </source>
</evidence>
<sequence>MVLGSRICAKMVVVDTRHHMLCRLASIITKELLNGQKVVMRMILHKTKREAVALARFKAYVGVPPPYDKMKIMVIPDAITIYQDLFYITN</sequence>
<dbReference type="EMBL" id="VAHF01000004">
    <property type="protein sequence ID" value="TXG63921.1"/>
    <property type="molecule type" value="Genomic_DNA"/>
</dbReference>
<comment type="caution">
    <text evidence="4">The sequence shown here is derived from an EMBL/GenBank/DDBJ whole genome shotgun (WGS) entry which is preliminary data.</text>
</comment>
<accession>A0A5C7I3V1</accession>
<dbReference type="SUPFAM" id="SSF52161">
    <property type="entry name" value="Ribosomal protein L13"/>
    <property type="match status" value="1"/>
</dbReference>
<keyword evidence="2" id="KW-0689">Ribosomal protein</keyword>
<organism evidence="4 5">
    <name type="scientific">Acer yangbiense</name>
    <dbReference type="NCBI Taxonomy" id="1000413"/>
    <lineage>
        <taxon>Eukaryota</taxon>
        <taxon>Viridiplantae</taxon>
        <taxon>Streptophyta</taxon>
        <taxon>Embryophyta</taxon>
        <taxon>Tracheophyta</taxon>
        <taxon>Spermatophyta</taxon>
        <taxon>Magnoliopsida</taxon>
        <taxon>eudicotyledons</taxon>
        <taxon>Gunneridae</taxon>
        <taxon>Pentapetalae</taxon>
        <taxon>rosids</taxon>
        <taxon>malvids</taxon>
        <taxon>Sapindales</taxon>
        <taxon>Sapindaceae</taxon>
        <taxon>Hippocastanoideae</taxon>
        <taxon>Acereae</taxon>
        <taxon>Acer</taxon>
    </lineage>
</organism>
<keyword evidence="5" id="KW-1185">Reference proteome</keyword>
<protein>
    <submittedName>
        <fullName evidence="4">Uncharacterized protein</fullName>
    </submittedName>
</protein>
<dbReference type="Proteomes" id="UP000323000">
    <property type="component" value="Chromosome 4"/>
</dbReference>